<feature type="domain" description="RRM" evidence="9">
    <location>
        <begin position="186"/>
        <end position="264"/>
    </location>
</feature>
<evidence type="ECO:0000256" key="3">
    <source>
        <dbReference type="ARBA" id="ARBA00022640"/>
    </source>
</evidence>
<keyword evidence="5" id="KW-0677">Repeat</keyword>
<proteinExistence type="predicted"/>
<dbReference type="InterPro" id="IPR050502">
    <property type="entry name" value="Euk_RNA-bind_prot"/>
</dbReference>
<evidence type="ECO:0000256" key="5">
    <source>
        <dbReference type="ARBA" id="ARBA00022737"/>
    </source>
</evidence>
<dbReference type="SMART" id="SM00360">
    <property type="entry name" value="RRM"/>
    <property type="match status" value="2"/>
</dbReference>
<dbReference type="GO" id="GO:0003729">
    <property type="term" value="F:mRNA binding"/>
    <property type="evidence" value="ECO:0007669"/>
    <property type="project" value="TreeGrafter"/>
</dbReference>
<dbReference type="PROSITE" id="PS50102">
    <property type="entry name" value="RRM"/>
    <property type="match status" value="2"/>
</dbReference>
<evidence type="ECO:0000313" key="10">
    <source>
        <dbReference type="EMBL" id="KAH7426333.1"/>
    </source>
</evidence>
<dbReference type="GO" id="GO:1990904">
    <property type="term" value="C:ribonucleoprotein complex"/>
    <property type="evidence" value="ECO:0007669"/>
    <property type="project" value="UniProtKB-KW"/>
</dbReference>
<dbReference type="Proteomes" id="UP000825935">
    <property type="component" value="Chromosome 11"/>
</dbReference>
<evidence type="ECO:0000313" key="11">
    <source>
        <dbReference type="Proteomes" id="UP000825935"/>
    </source>
</evidence>
<keyword evidence="3" id="KW-0934">Plastid</keyword>
<dbReference type="PANTHER" id="PTHR48025:SF1">
    <property type="entry name" value="RRM DOMAIN-CONTAINING PROTEIN"/>
    <property type="match status" value="1"/>
</dbReference>
<evidence type="ECO:0000259" key="9">
    <source>
        <dbReference type="PROSITE" id="PS50102"/>
    </source>
</evidence>
<name>A0A8T2TXL3_CERRI</name>
<dbReference type="InterPro" id="IPR000504">
    <property type="entry name" value="RRM_dom"/>
</dbReference>
<dbReference type="CDD" id="cd21608">
    <property type="entry name" value="RRM2_NsCP33_like"/>
    <property type="match status" value="1"/>
</dbReference>
<evidence type="ECO:0000256" key="4">
    <source>
        <dbReference type="ARBA" id="ARBA00022664"/>
    </source>
</evidence>
<protein>
    <recommendedName>
        <fullName evidence="9">RRM domain-containing protein</fullName>
    </recommendedName>
</protein>
<keyword evidence="2" id="KW-0150">Chloroplast</keyword>
<organism evidence="10 11">
    <name type="scientific">Ceratopteris richardii</name>
    <name type="common">Triangle waterfern</name>
    <dbReference type="NCBI Taxonomy" id="49495"/>
    <lineage>
        <taxon>Eukaryota</taxon>
        <taxon>Viridiplantae</taxon>
        <taxon>Streptophyta</taxon>
        <taxon>Embryophyta</taxon>
        <taxon>Tracheophyta</taxon>
        <taxon>Polypodiopsida</taxon>
        <taxon>Polypodiidae</taxon>
        <taxon>Polypodiales</taxon>
        <taxon>Pteridineae</taxon>
        <taxon>Pteridaceae</taxon>
        <taxon>Parkerioideae</taxon>
        <taxon>Ceratopteris</taxon>
    </lineage>
</organism>
<evidence type="ECO:0000256" key="6">
    <source>
        <dbReference type="ARBA" id="ARBA00022884"/>
    </source>
</evidence>
<evidence type="ECO:0000256" key="2">
    <source>
        <dbReference type="ARBA" id="ARBA00022528"/>
    </source>
</evidence>
<evidence type="ECO:0000256" key="7">
    <source>
        <dbReference type="ARBA" id="ARBA00023274"/>
    </source>
</evidence>
<dbReference type="OMA" id="SNLAWGV"/>
<gene>
    <name evidence="10" type="ORF">KP509_11G096500</name>
</gene>
<dbReference type="PANTHER" id="PTHR48025">
    <property type="entry name" value="OS02G0815200 PROTEIN"/>
    <property type="match status" value="1"/>
</dbReference>
<dbReference type="EMBL" id="CM035416">
    <property type="protein sequence ID" value="KAH7426333.1"/>
    <property type="molecule type" value="Genomic_DNA"/>
</dbReference>
<reference evidence="10" key="1">
    <citation type="submission" date="2021-08" db="EMBL/GenBank/DDBJ databases">
        <title>WGS assembly of Ceratopteris richardii.</title>
        <authorList>
            <person name="Marchant D.B."/>
            <person name="Chen G."/>
            <person name="Jenkins J."/>
            <person name="Shu S."/>
            <person name="Leebens-Mack J."/>
            <person name="Grimwood J."/>
            <person name="Schmutz J."/>
            <person name="Soltis P."/>
            <person name="Soltis D."/>
            <person name="Chen Z.-H."/>
        </authorList>
    </citation>
    <scope>NUCLEOTIDE SEQUENCE</scope>
    <source>
        <strain evidence="10">Whitten #5841</strain>
        <tissue evidence="10">Leaf</tissue>
    </source>
</reference>
<evidence type="ECO:0000256" key="8">
    <source>
        <dbReference type="PROSITE-ProRule" id="PRU00176"/>
    </source>
</evidence>
<dbReference type="InterPro" id="IPR048289">
    <property type="entry name" value="RRM2_NsCP33-like"/>
</dbReference>
<dbReference type="GO" id="GO:0006397">
    <property type="term" value="P:mRNA processing"/>
    <property type="evidence" value="ECO:0007669"/>
    <property type="project" value="UniProtKB-KW"/>
</dbReference>
<accession>A0A8T2TXL3</accession>
<dbReference type="AlphaFoldDB" id="A0A8T2TXL3"/>
<dbReference type="OrthoDB" id="439808at2759"/>
<comment type="subcellular location">
    <subcellularLocation>
        <location evidence="1">Plastid</location>
        <location evidence="1">Chloroplast</location>
    </subcellularLocation>
</comment>
<dbReference type="Pfam" id="PF00076">
    <property type="entry name" value="RRM_1"/>
    <property type="match status" value="2"/>
</dbReference>
<sequence length="273" mass="30146">MASACFSSRATSVSTTRPALLSVSKSRKSLSFSECSLLSSRLPSKGLCCVRSPTCTPLPRSWNVSRAQYELESLEATDSLEDNSPPQTLPSEGSKLYVGNLSFNCTSQDLAEYFQSAGTVEMVEVILDRETQRSRGFAFVTMRTMEEANEAISRFDGGDFMGRRLRVGFPDRSRNDGPRQPLSNVNKLFVGNLPWGMDDITLENLFAEHGKVLDARVIYDRETGRSRGFGFVTLSSSDEVSEAISKMDGAQVEGRPLRVNLASDRPPPRPTFM</sequence>
<dbReference type="InterPro" id="IPR012677">
    <property type="entry name" value="Nucleotide-bd_a/b_plait_sf"/>
</dbReference>
<dbReference type="GO" id="GO:0009507">
    <property type="term" value="C:chloroplast"/>
    <property type="evidence" value="ECO:0007669"/>
    <property type="project" value="UniProtKB-SubCell"/>
</dbReference>
<keyword evidence="6 8" id="KW-0694">RNA-binding</keyword>
<dbReference type="Gene3D" id="3.30.70.330">
    <property type="match status" value="2"/>
</dbReference>
<dbReference type="SUPFAM" id="SSF54928">
    <property type="entry name" value="RNA-binding domain, RBD"/>
    <property type="match status" value="2"/>
</dbReference>
<evidence type="ECO:0000256" key="1">
    <source>
        <dbReference type="ARBA" id="ARBA00004229"/>
    </source>
</evidence>
<feature type="domain" description="RRM" evidence="9">
    <location>
        <begin position="94"/>
        <end position="172"/>
    </location>
</feature>
<dbReference type="InterPro" id="IPR035979">
    <property type="entry name" value="RBD_domain_sf"/>
</dbReference>
<keyword evidence="11" id="KW-1185">Reference proteome</keyword>
<comment type="caution">
    <text evidence="10">The sequence shown here is derived from an EMBL/GenBank/DDBJ whole genome shotgun (WGS) entry which is preliminary data.</text>
</comment>
<keyword evidence="4" id="KW-0507">mRNA processing</keyword>
<keyword evidence="7" id="KW-0687">Ribonucleoprotein</keyword>